<dbReference type="InterPro" id="IPR011990">
    <property type="entry name" value="TPR-like_helical_dom_sf"/>
</dbReference>
<dbReference type="Pfam" id="PF00856">
    <property type="entry name" value="SET"/>
    <property type="match status" value="1"/>
</dbReference>
<dbReference type="SUPFAM" id="SSF48452">
    <property type="entry name" value="TPR-like"/>
    <property type="match status" value="1"/>
</dbReference>
<reference evidence="6" key="1">
    <citation type="submission" date="2020-11" db="EMBL/GenBank/DDBJ databases">
        <authorList>
            <person name="Tran Van P."/>
        </authorList>
    </citation>
    <scope>NUCLEOTIDE SEQUENCE</scope>
</reference>
<dbReference type="Gene3D" id="1.25.40.10">
    <property type="entry name" value="Tetratricopeptide repeat domain"/>
    <property type="match status" value="1"/>
</dbReference>
<feature type="region of interest" description="Disordered" evidence="4">
    <location>
        <begin position="1"/>
        <end position="35"/>
    </location>
</feature>
<keyword evidence="2" id="KW-0808">Transferase</keyword>
<dbReference type="AlphaFoldDB" id="A0A7R9BSB1"/>
<keyword evidence="7" id="KW-1185">Reference proteome</keyword>
<dbReference type="GO" id="GO:0008757">
    <property type="term" value="F:S-adenosylmethionine-dependent methyltransferase activity"/>
    <property type="evidence" value="ECO:0007669"/>
    <property type="project" value="UniProtKB-ARBA"/>
</dbReference>
<evidence type="ECO:0000259" key="5">
    <source>
        <dbReference type="PROSITE" id="PS50280"/>
    </source>
</evidence>
<name>A0A7R9BSB1_9CRUS</name>
<evidence type="ECO:0000313" key="7">
    <source>
        <dbReference type="Proteomes" id="UP000678499"/>
    </source>
</evidence>
<dbReference type="PANTHER" id="PTHR46165">
    <property type="entry name" value="SET AND MYND DOMAIN-CONTAINING PROTEIN 4"/>
    <property type="match status" value="1"/>
</dbReference>
<dbReference type="InterPro" id="IPR019734">
    <property type="entry name" value="TPR_rpt"/>
</dbReference>
<evidence type="ECO:0000256" key="3">
    <source>
        <dbReference type="ARBA" id="ARBA00022691"/>
    </source>
</evidence>
<dbReference type="SMART" id="SM00028">
    <property type="entry name" value="TPR"/>
    <property type="match status" value="2"/>
</dbReference>
<dbReference type="PANTHER" id="PTHR46165:SF2">
    <property type="entry name" value="SET AND MYND DOMAIN-CONTAINING PROTEIN 4"/>
    <property type="match status" value="1"/>
</dbReference>
<evidence type="ECO:0000313" key="6">
    <source>
        <dbReference type="EMBL" id="CAD7280624.1"/>
    </source>
</evidence>
<dbReference type="GO" id="GO:0042826">
    <property type="term" value="F:histone deacetylase binding"/>
    <property type="evidence" value="ECO:0007669"/>
    <property type="project" value="TreeGrafter"/>
</dbReference>
<dbReference type="GO" id="GO:0008170">
    <property type="term" value="F:N-methyltransferase activity"/>
    <property type="evidence" value="ECO:0007669"/>
    <property type="project" value="UniProtKB-ARBA"/>
</dbReference>
<evidence type="ECO:0000256" key="2">
    <source>
        <dbReference type="ARBA" id="ARBA00022679"/>
    </source>
</evidence>
<feature type="domain" description="SET" evidence="5">
    <location>
        <begin position="296"/>
        <end position="637"/>
    </location>
</feature>
<dbReference type="GO" id="GO:0008276">
    <property type="term" value="F:protein methyltransferase activity"/>
    <property type="evidence" value="ECO:0007669"/>
    <property type="project" value="UniProtKB-ARBA"/>
</dbReference>
<dbReference type="EMBL" id="CAJPEX010002275">
    <property type="protein sequence ID" value="CAG0920776.1"/>
    <property type="molecule type" value="Genomic_DNA"/>
</dbReference>
<dbReference type="SUPFAM" id="SSF82199">
    <property type="entry name" value="SET domain"/>
    <property type="match status" value="1"/>
</dbReference>
<proteinExistence type="predicted"/>
<sequence length="816" mass="92502">MSVDDQDKLGPLEDDTSSTSGEPPVDSVEKWTDDDDVKSEDKVCETTRFLDIFEAVRKRFRHDSDYEYMCFRFSLLSEKRQIEYVLQHPVFERYRPKLSRVGKDGNRASELKLEANAAFKARDFKKALALFNSALMFAPSPIYATKAEEYFMRKRLSDLSGIYKQKLKPNARPRHAAAVASVFFNRANTLYRLRRYGDCIIDLQRAYNLGYSRVSPNENRTLLFKSLVQAGHFRMASTMLAESSNVKLKAKWQHFMEKRMTSGTGHPLAGLKFSRSEYARTADDLQIDLEPGETHPEFTNLSTAVDYAYSAKKGRHFIAAKDIKVGEVLVSERPYCVSLRPEHWHNRCLNCCKKTDTPVPCISCAMVVFCSEACRREAEGIHEYECPMIGNMAEAANTRIGCLPTRIVLKAGLNTMLRHRYQLENLTEADMKLRFLETPVTGENYLDVCTHLLHKNTWKHDLLFQGMYPALFVAFNLLLLKKIRFFDPENALAESFISHNSSEEEESTTTTTTSASSTESCTSTESRHRNHSSSKQSTSSGYENTTYDRMIYVGRMMFRHLLSLRCNRFAVDEIHCRIGDENNHPVTIAGAVSPTAMILNHSCDFNAMYFMDPTTSKLVFKAIVPIKKGEEITHSYTCNYSTSKLEERRKHCASYGFTCDCKACIEDWPTAKKAASFEETPSFLCPKCGHHLYPSTASASQAGDTNLRHLVNTRCHKCDHDAAADLQELRSLCDAFQDGAKLLCTTTGATAVAPVAEQYMTQLHKLVSPRCLEYILAADAIKKIYARQGFVNVVDPLDDRTDDDDVISDVHSRSIF</sequence>
<gene>
    <name evidence="6" type="ORF">NMOB1V02_LOCUS8282</name>
</gene>
<protein>
    <recommendedName>
        <fullName evidence="5">SET domain-containing protein</fullName>
    </recommendedName>
</protein>
<dbReference type="Proteomes" id="UP000678499">
    <property type="component" value="Unassembled WGS sequence"/>
</dbReference>
<dbReference type="InterPro" id="IPR046341">
    <property type="entry name" value="SET_dom_sf"/>
</dbReference>
<keyword evidence="1" id="KW-0489">Methyltransferase</keyword>
<dbReference type="EMBL" id="OA884312">
    <property type="protein sequence ID" value="CAD7280624.1"/>
    <property type="molecule type" value="Genomic_DNA"/>
</dbReference>
<accession>A0A7R9BSB1</accession>
<dbReference type="InterPro" id="IPR001214">
    <property type="entry name" value="SET_dom"/>
</dbReference>
<dbReference type="GO" id="GO:0005634">
    <property type="term" value="C:nucleus"/>
    <property type="evidence" value="ECO:0007669"/>
    <property type="project" value="TreeGrafter"/>
</dbReference>
<feature type="compositionally biased region" description="Basic and acidic residues" evidence="4">
    <location>
        <begin position="1"/>
        <end position="11"/>
    </location>
</feature>
<feature type="region of interest" description="Disordered" evidence="4">
    <location>
        <begin position="497"/>
        <end position="541"/>
    </location>
</feature>
<dbReference type="PROSITE" id="PS50280">
    <property type="entry name" value="SET"/>
    <property type="match status" value="1"/>
</dbReference>
<dbReference type="InterPro" id="IPR052097">
    <property type="entry name" value="SET-MYND_domain_protein"/>
</dbReference>
<dbReference type="GO" id="GO:0005737">
    <property type="term" value="C:cytoplasm"/>
    <property type="evidence" value="ECO:0007669"/>
    <property type="project" value="TreeGrafter"/>
</dbReference>
<dbReference type="SUPFAM" id="SSF144232">
    <property type="entry name" value="HIT/MYND zinc finger-like"/>
    <property type="match status" value="1"/>
</dbReference>
<dbReference type="OrthoDB" id="6381479at2759"/>
<evidence type="ECO:0000256" key="4">
    <source>
        <dbReference type="SAM" id="MobiDB-lite"/>
    </source>
</evidence>
<evidence type="ECO:0000256" key="1">
    <source>
        <dbReference type="ARBA" id="ARBA00022603"/>
    </source>
</evidence>
<organism evidence="6">
    <name type="scientific">Notodromas monacha</name>
    <dbReference type="NCBI Taxonomy" id="399045"/>
    <lineage>
        <taxon>Eukaryota</taxon>
        <taxon>Metazoa</taxon>
        <taxon>Ecdysozoa</taxon>
        <taxon>Arthropoda</taxon>
        <taxon>Crustacea</taxon>
        <taxon>Oligostraca</taxon>
        <taxon>Ostracoda</taxon>
        <taxon>Podocopa</taxon>
        <taxon>Podocopida</taxon>
        <taxon>Cypridocopina</taxon>
        <taxon>Cypridoidea</taxon>
        <taxon>Cyprididae</taxon>
        <taxon>Notodromas</taxon>
    </lineage>
</organism>
<dbReference type="Gene3D" id="2.170.270.10">
    <property type="entry name" value="SET domain"/>
    <property type="match status" value="1"/>
</dbReference>
<keyword evidence="3" id="KW-0949">S-adenosyl-L-methionine</keyword>
<dbReference type="GO" id="GO:0032259">
    <property type="term" value="P:methylation"/>
    <property type="evidence" value="ECO:0007669"/>
    <property type="project" value="UniProtKB-KW"/>
</dbReference>
<feature type="compositionally biased region" description="Low complexity" evidence="4">
    <location>
        <begin position="508"/>
        <end position="524"/>
    </location>
</feature>